<proteinExistence type="inferred from homology"/>
<dbReference type="Pfam" id="PF13460">
    <property type="entry name" value="NAD_binding_10"/>
    <property type="match status" value="1"/>
</dbReference>
<dbReference type="InParanoid" id="A0A2K1QRU9"/>
<dbReference type="OrthoDB" id="63935at2759"/>
<comment type="similarity">
    <text evidence="1">Belongs to the avfA family.</text>
</comment>
<dbReference type="PANTHER" id="PTHR15020:SF50">
    <property type="entry name" value="UPF0659 PROTEIN YMR090W"/>
    <property type="match status" value="1"/>
</dbReference>
<gene>
    <name evidence="3" type="ORF">CAC42_3199</name>
</gene>
<dbReference type="Gene3D" id="3.40.50.720">
    <property type="entry name" value="NAD(P)-binding Rossmann-like Domain"/>
    <property type="match status" value="1"/>
</dbReference>
<dbReference type="InterPro" id="IPR036291">
    <property type="entry name" value="NAD(P)-bd_dom_sf"/>
</dbReference>
<evidence type="ECO:0000313" key="3">
    <source>
        <dbReference type="EMBL" id="PNS17804.1"/>
    </source>
</evidence>
<protein>
    <submittedName>
        <fullName evidence="3">ABC1 family protein, mitochondrial</fullName>
    </submittedName>
</protein>
<feature type="domain" description="NAD(P)-binding" evidence="2">
    <location>
        <begin position="10"/>
        <end position="237"/>
    </location>
</feature>
<keyword evidence="4" id="KW-1185">Reference proteome</keyword>
<dbReference type="EMBL" id="NKHZ01000049">
    <property type="protein sequence ID" value="PNS17804.1"/>
    <property type="molecule type" value="Genomic_DNA"/>
</dbReference>
<dbReference type="AlphaFoldDB" id="A0A2K1QRU9"/>
<comment type="caution">
    <text evidence="3">The sequence shown here is derived from an EMBL/GenBank/DDBJ whole genome shotgun (WGS) entry which is preliminary data.</text>
</comment>
<evidence type="ECO:0000313" key="4">
    <source>
        <dbReference type="Proteomes" id="UP000243797"/>
    </source>
</evidence>
<sequence>MTRASVAVFGATGGCAGFALANALKAGHSCRTLTRSSPDKLRASLLAKGVSQKAIDGNLTALQGDAKDEAMVKQTLTHDGAVVDKILFGIGLQTFVFQFSLITPISLTDPHVCETTMATILRAAAELQQELRSVKKPDLYVISTTGISDGPRDVSIAFWPFYHWLLKVMHDDKKKMETLVKNSASSPDRGFEQYRVVRASLLMDGNGKGLEAIRTGTEAAPEIGYTIDRADVGLWIYKRWLEPVKDGDSNGAYTITT</sequence>
<name>A0A2K1QRU9_9PEZI</name>
<reference evidence="3 4" key="1">
    <citation type="submission" date="2017-06" db="EMBL/GenBank/DDBJ databases">
        <title>Draft genome sequence of a variant of Elsinoe murrayae.</title>
        <authorList>
            <person name="Cheng Q."/>
        </authorList>
    </citation>
    <scope>NUCLEOTIDE SEQUENCE [LARGE SCALE GENOMIC DNA]</scope>
    <source>
        <strain evidence="3 4">CQ-2017a</strain>
    </source>
</reference>
<dbReference type="Proteomes" id="UP000243797">
    <property type="component" value="Unassembled WGS sequence"/>
</dbReference>
<dbReference type="PANTHER" id="PTHR15020">
    <property type="entry name" value="FLAVIN REDUCTASE-RELATED"/>
    <property type="match status" value="1"/>
</dbReference>
<dbReference type="InterPro" id="IPR016040">
    <property type="entry name" value="NAD(P)-bd_dom"/>
</dbReference>
<accession>A0A2K1QRU9</accession>
<dbReference type="PROSITE" id="PS51257">
    <property type="entry name" value="PROKAR_LIPOPROTEIN"/>
    <property type="match status" value="1"/>
</dbReference>
<organism evidence="3 4">
    <name type="scientific">Sphaceloma murrayae</name>
    <dbReference type="NCBI Taxonomy" id="2082308"/>
    <lineage>
        <taxon>Eukaryota</taxon>
        <taxon>Fungi</taxon>
        <taxon>Dikarya</taxon>
        <taxon>Ascomycota</taxon>
        <taxon>Pezizomycotina</taxon>
        <taxon>Dothideomycetes</taxon>
        <taxon>Dothideomycetidae</taxon>
        <taxon>Myriangiales</taxon>
        <taxon>Elsinoaceae</taxon>
        <taxon>Sphaceloma</taxon>
    </lineage>
</organism>
<evidence type="ECO:0000256" key="1">
    <source>
        <dbReference type="ARBA" id="ARBA00038376"/>
    </source>
</evidence>
<evidence type="ECO:0000259" key="2">
    <source>
        <dbReference type="Pfam" id="PF13460"/>
    </source>
</evidence>
<dbReference type="SUPFAM" id="SSF51735">
    <property type="entry name" value="NAD(P)-binding Rossmann-fold domains"/>
    <property type="match status" value="1"/>
</dbReference>
<dbReference type="STRING" id="2082308.A0A2K1QRU9"/>